<dbReference type="GO" id="GO:0000124">
    <property type="term" value="C:SAGA complex"/>
    <property type="evidence" value="ECO:0007669"/>
    <property type="project" value="InterPro"/>
</dbReference>
<reference evidence="3 4" key="1">
    <citation type="submission" date="2016-10" db="EMBL/GenBank/DDBJ databases">
        <title>Genome sequence of the basidiomycete white-rot fungus Trametes pubescens.</title>
        <authorList>
            <person name="Makela M.R."/>
            <person name="Granchi Z."/>
            <person name="Peng M."/>
            <person name="De Vries R.P."/>
            <person name="Grigoriev I."/>
            <person name="Riley R."/>
            <person name="Hilden K."/>
        </authorList>
    </citation>
    <scope>NUCLEOTIDE SEQUENCE [LARGE SCALE GENOMIC DNA]</scope>
    <source>
        <strain evidence="3 4">FBCC735</strain>
    </source>
</reference>
<feature type="compositionally biased region" description="Low complexity" evidence="1">
    <location>
        <begin position="366"/>
        <end position="377"/>
    </location>
</feature>
<dbReference type="OrthoDB" id="1932706at2759"/>
<dbReference type="Pfam" id="PF12090">
    <property type="entry name" value="Spt20_SEP"/>
    <property type="match status" value="1"/>
</dbReference>
<dbReference type="Proteomes" id="UP000184267">
    <property type="component" value="Unassembled WGS sequence"/>
</dbReference>
<dbReference type="GO" id="GO:0006357">
    <property type="term" value="P:regulation of transcription by RNA polymerase II"/>
    <property type="evidence" value="ECO:0007669"/>
    <property type="project" value="TreeGrafter"/>
</dbReference>
<feature type="region of interest" description="Disordered" evidence="1">
    <location>
        <begin position="714"/>
        <end position="743"/>
    </location>
</feature>
<accession>A0A1M2VUH0</accession>
<feature type="compositionally biased region" description="Low complexity" evidence="1">
    <location>
        <begin position="276"/>
        <end position="294"/>
    </location>
</feature>
<dbReference type="GO" id="GO:0003712">
    <property type="term" value="F:transcription coregulator activity"/>
    <property type="evidence" value="ECO:0007669"/>
    <property type="project" value="InterPro"/>
</dbReference>
<organism evidence="3 4">
    <name type="scientific">Trametes pubescens</name>
    <name type="common">White-rot fungus</name>
    <dbReference type="NCBI Taxonomy" id="154538"/>
    <lineage>
        <taxon>Eukaryota</taxon>
        <taxon>Fungi</taxon>
        <taxon>Dikarya</taxon>
        <taxon>Basidiomycota</taxon>
        <taxon>Agaricomycotina</taxon>
        <taxon>Agaricomycetes</taxon>
        <taxon>Polyporales</taxon>
        <taxon>Polyporaceae</taxon>
        <taxon>Trametes</taxon>
    </lineage>
</organism>
<keyword evidence="4" id="KW-1185">Reference proteome</keyword>
<protein>
    <submittedName>
        <fullName evidence="3">SAGA complex subunit spt20</fullName>
    </submittedName>
</protein>
<feature type="compositionally biased region" description="Polar residues" evidence="1">
    <location>
        <begin position="530"/>
        <end position="541"/>
    </location>
</feature>
<dbReference type="OMA" id="HNYNEHI"/>
<gene>
    <name evidence="3" type="ORF">TRAPUB_12252</name>
</gene>
<dbReference type="STRING" id="154538.A0A1M2VUH0"/>
<feature type="compositionally biased region" description="Low complexity" evidence="1">
    <location>
        <begin position="734"/>
        <end position="743"/>
    </location>
</feature>
<feature type="region of interest" description="Disordered" evidence="1">
    <location>
        <begin position="222"/>
        <end position="431"/>
    </location>
</feature>
<evidence type="ECO:0000256" key="1">
    <source>
        <dbReference type="SAM" id="MobiDB-lite"/>
    </source>
</evidence>
<sequence>MAVYNTSRFIDGLLKTHETSPPSFTVRLYREHWTLNNGSKFLYNNQIASLLDDIRTRHIPVDFLELFDTAKLPFYEGCLIVELLDYRPNRSSDPELEQPEASRVVLTPNDESRWTDICLMNQKTGLTWTDADSIEVEARLLMATAPPLCLAPDVQLTRIVNATQRTTTPPVPPTLKRKASAMDQEADEIEKARRVKITQFMNPRGRSTVPTYRILDAIQKAKLAKEHAPPPPQATQPIHPTIPTTASPRPQATTPAQSGPAPTPTPAPAPIQYQHPPNASSPAPSAAGTPPSGGQDPKKLAKRNSVAGQSPRIPRASATPAPTAPSGAPLPIPPHLQQHYQAQIAQRTATPTPSQAAASPRPPPQALAHASSPAAAPEQRPPSAVPTAPAQSVQPTPAQVQHHIQQQAAAAARALSSPAPMQTPQQPPMQGGYPAHIPAAVIMAHQLARRKAQAAAAGAANAGTPVPGGPSQVQNYMHAQAQAQYLAAYQHAQAQQHQRITQSQQAASPAARTQTPAAQVQAAVTQAQRNSPMVANQTLASRSPMPNPAQQPTQMAQAQAHAQAQQQQQRQQQQQAQQPQQQAQPQAQSHPQPQVQQHPQHPQHPQQQQQQHPTTQQQQQQQHLAYAQYMQRMAQVQAAQAHAQQHPQMQQHFAAGQAGAAQGGMQPQQAAAAAMQNPQMMAQYYYNARMPGVAMGQMPQAYWPLGAGRGMPIAGMPGAHPQQMQPGAGGGAGKPAQGGQQGS</sequence>
<dbReference type="EMBL" id="MNAD01000670">
    <property type="protein sequence ID" value="OJT11208.1"/>
    <property type="molecule type" value="Genomic_DNA"/>
</dbReference>
<evidence type="ECO:0000259" key="2">
    <source>
        <dbReference type="Pfam" id="PF12090"/>
    </source>
</evidence>
<feature type="compositionally biased region" description="Low complexity" evidence="1">
    <location>
        <begin position="311"/>
        <end position="327"/>
    </location>
</feature>
<dbReference type="InterPro" id="IPR021950">
    <property type="entry name" value="Spt20"/>
</dbReference>
<feature type="compositionally biased region" description="Low complexity" evidence="1">
    <location>
        <begin position="345"/>
        <end position="359"/>
    </location>
</feature>
<feature type="compositionally biased region" description="Low complexity" evidence="1">
    <location>
        <begin position="398"/>
        <end position="431"/>
    </location>
</feature>
<feature type="compositionally biased region" description="Low complexity" evidence="1">
    <location>
        <begin position="715"/>
        <end position="726"/>
    </location>
</feature>
<comment type="caution">
    <text evidence="3">The sequence shown here is derived from an EMBL/GenBank/DDBJ whole genome shotgun (WGS) entry which is preliminary data.</text>
</comment>
<proteinExistence type="predicted"/>
<feature type="compositionally biased region" description="Low complexity" evidence="1">
    <location>
        <begin position="499"/>
        <end position="529"/>
    </location>
</feature>
<dbReference type="InterPro" id="IPR046468">
    <property type="entry name" value="Spt20-like_SEP"/>
</dbReference>
<feature type="region of interest" description="Disordered" evidence="1">
    <location>
        <begin position="641"/>
        <end position="662"/>
    </location>
</feature>
<feature type="region of interest" description="Disordered" evidence="1">
    <location>
        <begin position="499"/>
        <end position="624"/>
    </location>
</feature>
<feature type="domain" description="Spt20-like SEP" evidence="2">
    <location>
        <begin position="19"/>
        <end position="160"/>
    </location>
</feature>
<dbReference type="AlphaFoldDB" id="A0A1M2VUH0"/>
<name>A0A1M2VUH0_TRAPU</name>
<feature type="compositionally biased region" description="Low complexity" evidence="1">
    <location>
        <begin position="235"/>
        <end position="260"/>
    </location>
</feature>
<evidence type="ECO:0000313" key="4">
    <source>
        <dbReference type="Proteomes" id="UP000184267"/>
    </source>
</evidence>
<dbReference type="PANTHER" id="PTHR13526">
    <property type="entry name" value="TRANSCRIPTION FACTOR SPT20 HOMOLOG"/>
    <property type="match status" value="1"/>
</dbReference>
<feature type="compositionally biased region" description="Low complexity" evidence="1">
    <location>
        <begin position="548"/>
        <end position="624"/>
    </location>
</feature>
<evidence type="ECO:0000313" key="3">
    <source>
        <dbReference type="EMBL" id="OJT11208.1"/>
    </source>
</evidence>
<dbReference type="PANTHER" id="PTHR13526:SF8">
    <property type="entry name" value="TRANSCRIPTION FACTOR SPT20 HOMOLOG"/>
    <property type="match status" value="1"/>
</dbReference>